<evidence type="ECO:0000259" key="1">
    <source>
        <dbReference type="Pfam" id="PF04851"/>
    </source>
</evidence>
<dbReference type="Proteomes" id="UP000236950">
    <property type="component" value="Unassembled WGS sequence"/>
</dbReference>
<dbReference type="PANTHER" id="PTHR47396:SF1">
    <property type="entry name" value="ATP-DEPENDENT HELICASE IRC3-RELATED"/>
    <property type="match status" value="1"/>
</dbReference>
<dbReference type="Pfam" id="PF04851">
    <property type="entry name" value="ResIII"/>
    <property type="match status" value="1"/>
</dbReference>
<gene>
    <name evidence="2" type="ORF">AA81_01850</name>
</gene>
<evidence type="ECO:0000313" key="3">
    <source>
        <dbReference type="Proteomes" id="UP000236950"/>
    </source>
</evidence>
<proteinExistence type="predicted"/>
<sequence length="978" mass="117247">MLEALLQDMIENIQFEDLPVTWNTFDFEGFSESKTLWDYQQNAVRNAIKVLWKYFEDFVDYQNNESLEMNKVRKEKLFNWYKDNGLDSDFDFKLTNKSNYKLLAEYYPQVDDNRLSYENFINRMSFWMATGSGKTLVIIKLIQILSELINRKEIPPHDILVLTHRDDLIEQLKKHVDEFNRSNENNIYLHELKEYSEIKRDPKLFGTSIFYYRSDNLSDEQKDKIIDFKNYDNDGKWYIFLDEAHKGDKEDSKRQHIYSIMSRNGFLFNSSATFIDPRDIVTCAYEFNLSSFINAGYGKHLSILKQEIRVFKNDKEDYNKEEKQKIVLKSLILLTYVKKFYEEITRIQADLYHKPLLLTLVNSVNIKDADLKLFFRELEKVAVGEIDLEILKVAIEELWEELRKEPPCMFEKDQKIKIEESTLKSITKEEILKYVFNSTVHGEIEIIIRQSNNQELAFKLKTSDTPFALIKIGNISEWLKSELVGYEFQERYEGESYFENLNKEESDISILMGSRSFYEGWDSNRPNVINFINIGTDKSAKKFILQSIGRGVRIEPIRNKRKRILQLYNAKEIDQEVFDAIKNKVLPIEILFIFGTNRKALETVVQELEQERKKDGENQLTLFENDKIKKKDLLVPIYKQSKVPILERKEQIKFEISSEDLELLSKLGEFITDDRVFLMRYETEPKKIKFLRGSLKERSNFNIKEKTIKNVDLLVQRFFNYLNLAPKDFQGLKELDEEIKHFKEIRVYLKNIYEIQNKIEKVKNSTKFMKEVEEQYGKIPLEEYLKKVKSISEEEEFESGGQRIKIKYVPNHYYVPLILSEDEKIKYINHIIKVPSELKFISDLENYLKREDNKFEEFDWWFFSKLDESLDEIYIPYYNPNINKMSRFYPDFIFWLKRRNDYYILFVDPKGTEHSSAYRKIDWYKKLFEENDKEKVFEYNEFNVKIKLLMKPEDPAKVLSEYKKYWFDDIENMLNSLI</sequence>
<dbReference type="InterPro" id="IPR006935">
    <property type="entry name" value="Helicase/UvrB_N"/>
</dbReference>
<protein>
    <submittedName>
        <fullName evidence="2">Restriction endonuclease subunit R</fullName>
    </submittedName>
</protein>
<dbReference type="GO" id="GO:0016787">
    <property type="term" value="F:hydrolase activity"/>
    <property type="evidence" value="ECO:0007669"/>
    <property type="project" value="InterPro"/>
</dbReference>
<dbReference type="SUPFAM" id="SSF52540">
    <property type="entry name" value="P-loop containing nucleoside triphosphate hydrolases"/>
    <property type="match status" value="2"/>
</dbReference>
<keyword evidence="2" id="KW-0378">Hydrolase</keyword>
<dbReference type="InterPro" id="IPR050742">
    <property type="entry name" value="Helicase_Restrict-Modif_Enz"/>
</dbReference>
<comment type="caution">
    <text evidence="2">The sequence shown here is derived from an EMBL/GenBank/DDBJ whole genome shotgun (WGS) entry which is preliminary data.</text>
</comment>
<dbReference type="InterPro" id="IPR027417">
    <property type="entry name" value="P-loop_NTPase"/>
</dbReference>
<dbReference type="EMBL" id="JALY01000044">
    <property type="protein sequence ID" value="POZ93397.1"/>
    <property type="molecule type" value="Genomic_DNA"/>
</dbReference>
<dbReference type="GO" id="GO:0003677">
    <property type="term" value="F:DNA binding"/>
    <property type="evidence" value="ECO:0007669"/>
    <property type="project" value="InterPro"/>
</dbReference>
<dbReference type="GO" id="GO:0005829">
    <property type="term" value="C:cytosol"/>
    <property type="evidence" value="ECO:0007669"/>
    <property type="project" value="TreeGrafter"/>
</dbReference>
<keyword evidence="2" id="KW-0540">Nuclease</keyword>
<dbReference type="GO" id="GO:0005524">
    <property type="term" value="F:ATP binding"/>
    <property type="evidence" value="ECO:0007669"/>
    <property type="project" value="InterPro"/>
</dbReference>
<dbReference type="AlphaFoldDB" id="A0A2S5EJV9"/>
<dbReference type="Gene3D" id="3.40.50.300">
    <property type="entry name" value="P-loop containing nucleotide triphosphate hydrolases"/>
    <property type="match status" value="1"/>
</dbReference>
<keyword evidence="3" id="KW-1185">Reference proteome</keyword>
<keyword evidence="2" id="KW-0255">Endonuclease</keyword>
<dbReference type="GO" id="GO:0004519">
    <property type="term" value="F:endonuclease activity"/>
    <property type="evidence" value="ECO:0007669"/>
    <property type="project" value="UniProtKB-KW"/>
</dbReference>
<organism evidence="2 3">
    <name type="scientific">Petrotoga halophila DSM 16923</name>
    <dbReference type="NCBI Taxonomy" id="1122953"/>
    <lineage>
        <taxon>Bacteria</taxon>
        <taxon>Thermotogati</taxon>
        <taxon>Thermotogota</taxon>
        <taxon>Thermotogae</taxon>
        <taxon>Petrotogales</taxon>
        <taxon>Petrotogaceae</taxon>
        <taxon>Petrotoga</taxon>
    </lineage>
</organism>
<dbReference type="PANTHER" id="PTHR47396">
    <property type="entry name" value="TYPE I RESTRICTION ENZYME ECOKI R PROTEIN"/>
    <property type="match status" value="1"/>
</dbReference>
<feature type="domain" description="Helicase/UvrB N-terminal" evidence="1">
    <location>
        <begin position="119"/>
        <end position="274"/>
    </location>
</feature>
<evidence type="ECO:0000313" key="2">
    <source>
        <dbReference type="EMBL" id="POZ93397.1"/>
    </source>
</evidence>
<dbReference type="RefSeq" id="WP_103898002.1">
    <property type="nucleotide sequence ID" value="NZ_JALY01000044.1"/>
</dbReference>
<accession>A0A2S5EJV9</accession>
<name>A0A2S5EJV9_9BACT</name>
<reference evidence="2 3" key="1">
    <citation type="submission" date="2014-01" db="EMBL/GenBank/DDBJ databases">
        <title>Comparative genomics of Petrotoga.</title>
        <authorList>
            <person name="Chow K."/>
            <person name="Charchuk R."/>
            <person name="Nesbo C.L."/>
        </authorList>
    </citation>
    <scope>NUCLEOTIDE SEQUENCE [LARGE SCALE GENOMIC DNA]</scope>
    <source>
        <strain evidence="2 3">DSM 16923</strain>
    </source>
</reference>